<gene>
    <name evidence="7" type="ORF">BCV69DRAFT_281430</name>
</gene>
<dbReference type="GO" id="GO:0016810">
    <property type="term" value="F:hydrolase activity, acting on carbon-nitrogen (but not peptide) bonds"/>
    <property type="evidence" value="ECO:0007669"/>
    <property type="project" value="InterPro"/>
</dbReference>
<dbReference type="Gene3D" id="3.20.20.370">
    <property type="entry name" value="Glycoside hydrolase/deacetylase"/>
    <property type="match status" value="1"/>
</dbReference>
<keyword evidence="2" id="KW-0472">Membrane</keyword>
<dbReference type="SUPFAM" id="SSF88713">
    <property type="entry name" value="Glycoside hydrolase/deacetylase"/>
    <property type="match status" value="1"/>
</dbReference>
<dbReference type="Pfam" id="PF01522">
    <property type="entry name" value="Polysacc_deac_1"/>
    <property type="match status" value="1"/>
</dbReference>
<comment type="subcellular location">
    <subcellularLocation>
        <location evidence="1">Cell membrane</location>
        <topology evidence="1">Lipid-anchor</topology>
        <topology evidence="1">GPI-anchor</topology>
    </subcellularLocation>
</comment>
<keyword evidence="2" id="KW-0336">GPI-anchor</keyword>
<feature type="chain" id="PRO_5016380883" description="NodB homology domain-containing protein" evidence="5">
    <location>
        <begin position="26"/>
        <end position="540"/>
    </location>
</feature>
<sequence>MTKPTCLVSVVIALLLTSTLLPVSAHSLLDEGCNPKEHNARKQKHVRRQVVSSGEGSSPGSSGGAAAAAYKCDPSVCLIENNCRCASTTPPGNLDLSDVPQFIVLTADDAVQSYTVDALETLIGGRTNGNGCKATLSYYTSLSYTNYSMITELAVDRHWEFADHTVSHVGAPAKDEIAGNLIALNALSGLTYKSVAGFRAPFLNYTMETLQHLHDLGFTYDSSMSSSVPVTSEATDAYWPYTLDFGAANDCGDGISGMCSGQPQLPGLWEFPMYSVYDSEGTAYLMDPWLEDEPDVVLKWMQNTFLDHYARKTPFGMYSHPINIASGYPGLPDKTSTVAMLNEFLDWATLNSSLPNVWLVTNQQLLAWIRNPVKASELNTLDEFKCNTPNVTQPICSGIPHLEAGLLQHCISDVAGDPLNNSPFYTCYGCPETTPSAANPNPAQKNNDGSVRFRIPADCDTPFWDPIAGKCLASGYTDTTRSIGANGANVAPQGGTNVNGSSSSGDTYQSFNAATSPPKGYSMTFVCSVMLIILAAGHWL</sequence>
<dbReference type="InterPro" id="IPR052740">
    <property type="entry name" value="CE4"/>
</dbReference>
<evidence type="ECO:0000256" key="3">
    <source>
        <dbReference type="ARBA" id="ARBA00023288"/>
    </source>
</evidence>
<proteinExistence type="predicted"/>
<keyword evidence="5" id="KW-0732">Signal</keyword>
<evidence type="ECO:0000313" key="7">
    <source>
        <dbReference type="EMBL" id="PWN22436.1"/>
    </source>
</evidence>
<dbReference type="EMBL" id="KZ819323">
    <property type="protein sequence ID" value="PWN22436.1"/>
    <property type="molecule type" value="Genomic_DNA"/>
</dbReference>
<dbReference type="GO" id="GO:0005886">
    <property type="term" value="C:plasma membrane"/>
    <property type="evidence" value="ECO:0007669"/>
    <property type="project" value="UniProtKB-SubCell"/>
</dbReference>
<keyword evidence="3" id="KW-0449">Lipoprotein</keyword>
<evidence type="ECO:0000259" key="6">
    <source>
        <dbReference type="Pfam" id="PF01522"/>
    </source>
</evidence>
<dbReference type="AlphaFoldDB" id="A0A316UB34"/>
<evidence type="ECO:0000256" key="2">
    <source>
        <dbReference type="ARBA" id="ARBA00022622"/>
    </source>
</evidence>
<reference evidence="7 8" key="1">
    <citation type="journal article" date="2018" name="Mol. Biol. Evol.">
        <title>Broad Genomic Sampling Reveals a Smut Pathogenic Ancestry of the Fungal Clade Ustilaginomycotina.</title>
        <authorList>
            <person name="Kijpornyongpan T."/>
            <person name="Mondo S.J."/>
            <person name="Barry K."/>
            <person name="Sandor L."/>
            <person name="Lee J."/>
            <person name="Lipzen A."/>
            <person name="Pangilinan J."/>
            <person name="LaButti K."/>
            <person name="Hainaut M."/>
            <person name="Henrissat B."/>
            <person name="Grigoriev I.V."/>
            <person name="Spatafora J.W."/>
            <person name="Aime M.C."/>
        </authorList>
    </citation>
    <scope>NUCLEOTIDE SEQUENCE [LARGE SCALE GENOMIC DNA]</scope>
    <source>
        <strain evidence="7 8">MCA 4718</strain>
    </source>
</reference>
<dbReference type="InterPro" id="IPR011330">
    <property type="entry name" value="Glyco_hydro/deAcase_b/a-brl"/>
</dbReference>
<keyword evidence="2" id="KW-0325">Glycoprotein</keyword>
<feature type="signal peptide" evidence="5">
    <location>
        <begin position="1"/>
        <end position="25"/>
    </location>
</feature>
<dbReference type="GeneID" id="37013720"/>
<dbReference type="OrthoDB" id="504708at2759"/>
<name>A0A316UB34_9BASI</name>
<evidence type="ECO:0000256" key="1">
    <source>
        <dbReference type="ARBA" id="ARBA00004609"/>
    </source>
</evidence>
<dbReference type="PANTHER" id="PTHR45985:SF3">
    <property type="entry name" value="CHITIN DEACETYLASE-LIKE 4"/>
    <property type="match status" value="1"/>
</dbReference>
<dbReference type="Proteomes" id="UP000245942">
    <property type="component" value="Unassembled WGS sequence"/>
</dbReference>
<feature type="compositionally biased region" description="Low complexity" evidence="4">
    <location>
        <begin position="52"/>
        <end position="62"/>
    </location>
</feature>
<dbReference type="PANTHER" id="PTHR45985">
    <property type="match status" value="1"/>
</dbReference>
<feature type="domain" description="NodB homology" evidence="6">
    <location>
        <begin position="101"/>
        <end position="220"/>
    </location>
</feature>
<feature type="region of interest" description="Disordered" evidence="4">
    <location>
        <begin position="32"/>
        <end position="62"/>
    </location>
</feature>
<organism evidence="7 8">
    <name type="scientific">Pseudomicrostroma glucosiphilum</name>
    <dbReference type="NCBI Taxonomy" id="1684307"/>
    <lineage>
        <taxon>Eukaryota</taxon>
        <taxon>Fungi</taxon>
        <taxon>Dikarya</taxon>
        <taxon>Basidiomycota</taxon>
        <taxon>Ustilaginomycotina</taxon>
        <taxon>Exobasidiomycetes</taxon>
        <taxon>Microstromatales</taxon>
        <taxon>Microstromatales incertae sedis</taxon>
        <taxon>Pseudomicrostroma</taxon>
    </lineage>
</organism>
<protein>
    <recommendedName>
        <fullName evidence="6">NodB homology domain-containing protein</fullName>
    </recommendedName>
</protein>
<evidence type="ECO:0000256" key="5">
    <source>
        <dbReference type="SAM" id="SignalP"/>
    </source>
</evidence>
<dbReference type="GO" id="GO:0098552">
    <property type="term" value="C:side of membrane"/>
    <property type="evidence" value="ECO:0007669"/>
    <property type="project" value="UniProtKB-KW"/>
</dbReference>
<keyword evidence="8" id="KW-1185">Reference proteome</keyword>
<evidence type="ECO:0000256" key="4">
    <source>
        <dbReference type="SAM" id="MobiDB-lite"/>
    </source>
</evidence>
<dbReference type="InterPro" id="IPR002509">
    <property type="entry name" value="NODB_dom"/>
</dbReference>
<dbReference type="RefSeq" id="XP_025349596.1">
    <property type="nucleotide sequence ID" value="XM_025491986.1"/>
</dbReference>
<accession>A0A316UB34</accession>
<evidence type="ECO:0000313" key="8">
    <source>
        <dbReference type="Proteomes" id="UP000245942"/>
    </source>
</evidence>
<dbReference type="STRING" id="1684307.A0A316UB34"/>
<dbReference type="GO" id="GO:0005975">
    <property type="term" value="P:carbohydrate metabolic process"/>
    <property type="evidence" value="ECO:0007669"/>
    <property type="project" value="InterPro"/>
</dbReference>